<feature type="compositionally biased region" description="Basic and acidic residues" evidence="1">
    <location>
        <begin position="72"/>
        <end position="82"/>
    </location>
</feature>
<dbReference type="Proteomes" id="UP001438707">
    <property type="component" value="Unassembled WGS sequence"/>
</dbReference>
<reference evidence="2 3" key="1">
    <citation type="journal article" date="2024" name="Nat. Commun.">
        <title>Phylogenomics reveals the evolutionary origins of lichenization in chlorophyte algae.</title>
        <authorList>
            <person name="Puginier C."/>
            <person name="Libourel C."/>
            <person name="Otte J."/>
            <person name="Skaloud P."/>
            <person name="Haon M."/>
            <person name="Grisel S."/>
            <person name="Petersen M."/>
            <person name="Berrin J.G."/>
            <person name="Delaux P.M."/>
            <person name="Dal Grande F."/>
            <person name="Keller J."/>
        </authorList>
    </citation>
    <scope>NUCLEOTIDE SEQUENCE [LARGE SCALE GENOMIC DNA]</scope>
    <source>
        <strain evidence="2 3">SAG 2145</strain>
    </source>
</reference>
<gene>
    <name evidence="2" type="ORF">WJX74_000701</name>
</gene>
<protein>
    <submittedName>
        <fullName evidence="2">Uncharacterized protein</fullName>
    </submittedName>
</protein>
<sequence>MTVDQDGSVEKRMNMSLDDIIKETSKTKKGSGPRGKGIAVGGKRGKGAPAGRPGRKSDTKPGAGRVKVAPKKFSDRRQESMAKRRGLQATGGQQARKALRPQAPIKKATGRAPLRVQRGRPAASARDMSNITVSIVNNRMGSGGSGNTRRPIIPTAASVVPPRQQYQQQQPRYQQAPIYQQSAYSQAPAYYGGSGGRRGGGLAPLGPSMMEVAPIEYRPVRRSDPVGTEMPTYAQHDYRDGPAPNYEMEARHGGSMRADQELSRPSNRARGPSLSAYNNTADRMQYVGSSSQRERRNARGYIIPGP</sequence>
<dbReference type="AlphaFoldDB" id="A0AAW1RIP5"/>
<feature type="region of interest" description="Disordered" evidence="1">
    <location>
        <begin position="222"/>
        <end position="306"/>
    </location>
</feature>
<evidence type="ECO:0000256" key="1">
    <source>
        <dbReference type="SAM" id="MobiDB-lite"/>
    </source>
</evidence>
<proteinExistence type="predicted"/>
<feature type="compositionally biased region" description="Polar residues" evidence="1">
    <location>
        <begin position="275"/>
        <end position="291"/>
    </location>
</feature>
<evidence type="ECO:0000313" key="3">
    <source>
        <dbReference type="Proteomes" id="UP001438707"/>
    </source>
</evidence>
<name>A0AAW1RIP5_9CHLO</name>
<organism evidence="2 3">
    <name type="scientific">Apatococcus lobatus</name>
    <dbReference type="NCBI Taxonomy" id="904363"/>
    <lineage>
        <taxon>Eukaryota</taxon>
        <taxon>Viridiplantae</taxon>
        <taxon>Chlorophyta</taxon>
        <taxon>core chlorophytes</taxon>
        <taxon>Trebouxiophyceae</taxon>
        <taxon>Chlorellales</taxon>
        <taxon>Chlorellaceae</taxon>
        <taxon>Apatococcus</taxon>
    </lineage>
</organism>
<keyword evidence="3" id="KW-1185">Reference proteome</keyword>
<feature type="compositionally biased region" description="Basic and acidic residues" evidence="1">
    <location>
        <begin position="8"/>
        <end position="26"/>
    </location>
</feature>
<feature type="compositionally biased region" description="Basic and acidic residues" evidence="1">
    <location>
        <begin position="248"/>
        <end position="262"/>
    </location>
</feature>
<dbReference type="EMBL" id="JALJOS010000010">
    <property type="protein sequence ID" value="KAK9833617.1"/>
    <property type="molecule type" value="Genomic_DNA"/>
</dbReference>
<feature type="region of interest" description="Disordered" evidence="1">
    <location>
        <begin position="1"/>
        <end position="128"/>
    </location>
</feature>
<evidence type="ECO:0000313" key="2">
    <source>
        <dbReference type="EMBL" id="KAK9833617.1"/>
    </source>
</evidence>
<feature type="compositionally biased region" description="Gly residues" evidence="1">
    <location>
        <begin position="32"/>
        <end position="42"/>
    </location>
</feature>
<accession>A0AAW1RIP5</accession>
<comment type="caution">
    <text evidence="2">The sequence shown here is derived from an EMBL/GenBank/DDBJ whole genome shotgun (WGS) entry which is preliminary data.</text>
</comment>